<evidence type="ECO:0000313" key="3">
    <source>
        <dbReference type="EMBL" id="KAK1695756.1"/>
    </source>
</evidence>
<proteinExistence type="predicted"/>
<sequence>MNPPPASPMDDDDLLIEILLRLPPRPSSLPRVSFVCKRWRRIVADAQFVRRFCDYHREPPIVGVFFKFNPELKESPFRSILDPPDLIPPERFSARLDGIDGGVSIDVGGIWSFRGCRHGRVVFTSRDRAGKGCSQVLVWDPVTGDRRFIGSPPQLDHDWSKYHVQADVLCVAADKGHVHGACHSSPFKVVLVCGNNDVARACVYSSETNSWGDLISWGDNLIWTPAQHRPISIVGSRSILVRNSLYWFLFGLEVAILELNLDSQSLAVIEVPPDAQAGHLGLYLSTLGGALSFIIVSNLYRVQLWQRTIDFDGVARWMPGQTIKLAKLLPLEPGEHIEKVMGAGEDNMVFVSTSYGLFMFHLESLQFEKIFKRHPFPEHRQSSVFPYPFTSFCAAGVGELRDRMGQAKVGAVLFVYVYVPHCVRTRNRKARTTKINTPDEDTEATVSIRLGKSDQIEGGDEMNPRSRRRSASPPPETASPTEDENLLPELLLRLPARPSSLLRASLVCKRWRQVAADPQFLRRFVAHHREAPIIGVFLDFYRGELSFRSVLDPPDRIPTRRFSLRLDGIEGGCKSNTGTWSFRGSRHGLVVLTGGDHLGRGCREVLVWDPVTGEQRFIPGPPPQPDHDWGNAHVQADVLCVAATGGDDDGHVHGACHSTPFKVVLVSAQKHVARSCVYSSETGSWGSTMSTKVQHHTMSCIGSRSILVGNSLHWLIFGSGTGLLELDLDTQIPAAVELPENAIDGHHGLYLSTLGGGVGFITVSDNYVAQLWLRSTGFDGAAEWMPAQAIELGKLLPLRPGEWTNLQTVMGVAGDDNVIFVSTNRGAFMVHLETMQFKKIFDRNPFADCTTSTIHPFSNTCESRKIQVTYFRSGWRKYALRS</sequence>
<accession>A0AAD8TYW4</accession>
<evidence type="ECO:0000313" key="4">
    <source>
        <dbReference type="Proteomes" id="UP001231189"/>
    </source>
</evidence>
<dbReference type="AlphaFoldDB" id="A0AAD8TYW4"/>
<feature type="domain" description="F-box" evidence="2">
    <location>
        <begin position="484"/>
        <end position="524"/>
    </location>
</feature>
<protein>
    <recommendedName>
        <fullName evidence="2">F-box domain-containing protein</fullName>
    </recommendedName>
</protein>
<dbReference type="SMART" id="SM00256">
    <property type="entry name" value="FBOX"/>
    <property type="match status" value="2"/>
</dbReference>
<dbReference type="PANTHER" id="PTHR32133">
    <property type="entry name" value="OS07G0120400 PROTEIN"/>
    <property type="match status" value="1"/>
</dbReference>
<reference evidence="3" key="1">
    <citation type="submission" date="2023-07" db="EMBL/GenBank/DDBJ databases">
        <title>A chromosome-level genome assembly of Lolium multiflorum.</title>
        <authorList>
            <person name="Chen Y."/>
            <person name="Copetti D."/>
            <person name="Kolliker R."/>
            <person name="Studer B."/>
        </authorList>
    </citation>
    <scope>NUCLEOTIDE SEQUENCE</scope>
    <source>
        <strain evidence="3">02402/16</strain>
        <tissue evidence="3">Leaf</tissue>
    </source>
</reference>
<comment type="caution">
    <text evidence="3">The sequence shown here is derived from an EMBL/GenBank/DDBJ whole genome shotgun (WGS) entry which is preliminary data.</text>
</comment>
<keyword evidence="4" id="KW-1185">Reference proteome</keyword>
<dbReference type="Pfam" id="PF12937">
    <property type="entry name" value="F-box-like"/>
    <property type="match status" value="2"/>
</dbReference>
<dbReference type="Gene3D" id="1.20.1280.50">
    <property type="match status" value="2"/>
</dbReference>
<gene>
    <name evidence="3" type="ORF">QYE76_012453</name>
</gene>
<dbReference type="EMBL" id="JAUUTY010000001">
    <property type="protein sequence ID" value="KAK1695756.1"/>
    <property type="molecule type" value="Genomic_DNA"/>
</dbReference>
<evidence type="ECO:0000256" key="1">
    <source>
        <dbReference type="SAM" id="MobiDB-lite"/>
    </source>
</evidence>
<evidence type="ECO:0000259" key="2">
    <source>
        <dbReference type="SMART" id="SM00256"/>
    </source>
</evidence>
<name>A0AAD8TYW4_LOLMU</name>
<dbReference type="SUPFAM" id="SSF81383">
    <property type="entry name" value="F-box domain"/>
    <property type="match status" value="2"/>
</dbReference>
<organism evidence="3 4">
    <name type="scientific">Lolium multiflorum</name>
    <name type="common">Italian ryegrass</name>
    <name type="synonym">Lolium perenne subsp. multiflorum</name>
    <dbReference type="NCBI Taxonomy" id="4521"/>
    <lineage>
        <taxon>Eukaryota</taxon>
        <taxon>Viridiplantae</taxon>
        <taxon>Streptophyta</taxon>
        <taxon>Embryophyta</taxon>
        <taxon>Tracheophyta</taxon>
        <taxon>Spermatophyta</taxon>
        <taxon>Magnoliopsida</taxon>
        <taxon>Liliopsida</taxon>
        <taxon>Poales</taxon>
        <taxon>Poaceae</taxon>
        <taxon>BOP clade</taxon>
        <taxon>Pooideae</taxon>
        <taxon>Poodae</taxon>
        <taxon>Poeae</taxon>
        <taxon>Poeae Chloroplast Group 2 (Poeae type)</taxon>
        <taxon>Loliodinae</taxon>
        <taxon>Loliinae</taxon>
        <taxon>Lolium</taxon>
    </lineage>
</organism>
<dbReference type="PANTHER" id="PTHR32133:SF381">
    <property type="entry name" value="F-BOX DOMAIN-CONTAINING PROTEIN"/>
    <property type="match status" value="1"/>
</dbReference>
<feature type="domain" description="F-box" evidence="2">
    <location>
        <begin position="12"/>
        <end position="52"/>
    </location>
</feature>
<feature type="region of interest" description="Disordered" evidence="1">
    <location>
        <begin position="430"/>
        <end position="484"/>
    </location>
</feature>
<dbReference type="Proteomes" id="UP001231189">
    <property type="component" value="Unassembled WGS sequence"/>
</dbReference>
<dbReference type="InterPro" id="IPR001810">
    <property type="entry name" value="F-box_dom"/>
</dbReference>
<dbReference type="InterPro" id="IPR036047">
    <property type="entry name" value="F-box-like_dom_sf"/>
</dbReference>
<dbReference type="InterPro" id="IPR056594">
    <property type="entry name" value="AT5G49610-like_b-prop"/>
</dbReference>
<dbReference type="Pfam" id="PF23635">
    <property type="entry name" value="Beta-prop_AT5G49610-like"/>
    <property type="match status" value="2"/>
</dbReference>